<dbReference type="AlphaFoldDB" id="I1IH06"/>
<reference evidence="3" key="2">
    <citation type="submission" date="2017-06" db="EMBL/GenBank/DDBJ databases">
        <title>WGS assembly of Brachypodium distachyon.</title>
        <authorList>
            <consortium name="The International Brachypodium Initiative"/>
            <person name="Lucas S."/>
            <person name="Harmon-Smith M."/>
            <person name="Lail K."/>
            <person name="Tice H."/>
            <person name="Grimwood J."/>
            <person name="Bruce D."/>
            <person name="Barry K."/>
            <person name="Shu S."/>
            <person name="Lindquist E."/>
            <person name="Wang M."/>
            <person name="Pitluck S."/>
            <person name="Vogel J.P."/>
            <person name="Garvin D.F."/>
            <person name="Mockler T.C."/>
            <person name="Schmutz J."/>
            <person name="Rokhsar D."/>
            <person name="Bevan M.W."/>
        </authorList>
    </citation>
    <scope>NUCLEOTIDE SEQUENCE</scope>
    <source>
        <strain evidence="3">Bd21</strain>
    </source>
</reference>
<dbReference type="eggNOG" id="ENOG502SHQ2">
    <property type="taxonomic scope" value="Eukaryota"/>
</dbReference>
<accession>I1IH06</accession>
<dbReference type="KEGG" id="bdi:100832193"/>
<proteinExistence type="predicted"/>
<keyword evidence="2" id="KW-1133">Transmembrane helix</keyword>
<dbReference type="GeneID" id="100832193"/>
<sequence>MSDLESQSQSRSEASITPKYIYSWDEIRKMEKENRLDELMSGASCVNESTGPSDIEVAASYALHVPSPVSPPDLARDSSYRLKPPSELHKQVFTTGLHPGTTPRNRSSPQHLPRTEGSDQHLRYLSPSKKKALHRDIDLNCTPAPFDLNCPFGEDPVVQDGTNELINEKTSEGQFAQATTENKPVVVSEEFFERTSRRLEDAVPTRGDYRKTRPTIYKVPRELKKGYEEEGYEPVAVRIGPFKYTDGWSSTVQQLENYKWCCVRQLLLSRPKSSGHLRCSTSTDSGQLKLLLKSMKRLEPVIRASYSEEIEPACSDGLALKMLLDGCFILHRLMKYARIAEREAQGGQQQQRLEKDNDDDWTQVFGRVWVWQLVASDLLLLENQIPFSVLLNIFEHLQSTTDKDDAQVLVKGSLQLFHSLCPQMPQREAKEIDFHNVHHLLHLLYLSLLPKPKPNLSDHDSNKQDNGPAVEIDVSPQWIPCAKELEEAGVRFKKRKDTTSFLDINFDIHSGVLEIPPLQLYDSSDKLFRNLIAFEQTYPGTRYDISTYAIFMDCLINTPEDMRILHLRGILVNQINGESDASRFFNRICSQVLWSNKNYLKDLMLEVNKYSGSRLHKWRAQLVRNYFSNPWVAMSVVAAVLLLGMTILQTTFTVYPYFKPPK</sequence>
<dbReference type="EnsemblPlants" id="KQJ86084">
    <property type="protein sequence ID" value="KQJ86084"/>
    <property type="gene ID" value="BRADI_4g03197v3"/>
</dbReference>
<dbReference type="HOGENOM" id="CLU_020188_5_2_1"/>
<dbReference type="EnsemblPlants" id="PNT62427">
    <property type="protein sequence ID" value="PNT62427"/>
    <property type="gene ID" value="BRADI_4g03197v3"/>
</dbReference>
<dbReference type="Gramene" id="PNT62427">
    <property type="protein sequence ID" value="PNT62427"/>
    <property type="gene ID" value="BRADI_4g03197v3"/>
</dbReference>
<feature type="compositionally biased region" description="Basic and acidic residues" evidence="1">
    <location>
        <begin position="113"/>
        <end position="122"/>
    </location>
</feature>
<dbReference type="Proteomes" id="UP000008810">
    <property type="component" value="Chromosome 4"/>
</dbReference>
<name>I1IH06_BRADI</name>
<keyword evidence="5" id="KW-1185">Reference proteome</keyword>
<feature type="transmembrane region" description="Helical" evidence="2">
    <location>
        <begin position="631"/>
        <end position="658"/>
    </location>
</feature>
<reference evidence="4" key="3">
    <citation type="submission" date="2018-08" db="UniProtKB">
        <authorList>
            <consortium name="EnsemblPlants"/>
        </authorList>
    </citation>
    <scope>IDENTIFICATION</scope>
    <source>
        <strain evidence="4">cv. Bd21</strain>
    </source>
</reference>
<evidence type="ECO:0000313" key="4">
    <source>
        <dbReference type="EnsemblPlants" id="PNT62427"/>
    </source>
</evidence>
<gene>
    <name evidence="4" type="primary">LOC100832193</name>
    <name evidence="3" type="ORF">BRADI_4g03197v3</name>
</gene>
<dbReference type="PANTHER" id="PTHR31170:SF25">
    <property type="entry name" value="BNAA09G04570D PROTEIN"/>
    <property type="match status" value="1"/>
</dbReference>
<dbReference type="OMA" id="GRCWIWN"/>
<reference evidence="3 4" key="1">
    <citation type="journal article" date="2010" name="Nature">
        <title>Genome sequencing and analysis of the model grass Brachypodium distachyon.</title>
        <authorList>
            <consortium name="International Brachypodium Initiative"/>
        </authorList>
    </citation>
    <scope>NUCLEOTIDE SEQUENCE [LARGE SCALE GENOMIC DNA]</scope>
    <source>
        <strain evidence="3">Bd21</strain>
        <strain evidence="4">cv. Bd21</strain>
    </source>
</reference>
<dbReference type="OrthoDB" id="1936937at2759"/>
<feature type="region of interest" description="Disordered" evidence="1">
    <location>
        <begin position="93"/>
        <end position="122"/>
    </location>
</feature>
<organism evidence="4">
    <name type="scientific">Brachypodium distachyon</name>
    <name type="common">Purple false brome</name>
    <name type="synonym">Trachynia distachya</name>
    <dbReference type="NCBI Taxonomy" id="15368"/>
    <lineage>
        <taxon>Eukaryota</taxon>
        <taxon>Viridiplantae</taxon>
        <taxon>Streptophyta</taxon>
        <taxon>Embryophyta</taxon>
        <taxon>Tracheophyta</taxon>
        <taxon>Spermatophyta</taxon>
        <taxon>Magnoliopsida</taxon>
        <taxon>Liliopsida</taxon>
        <taxon>Poales</taxon>
        <taxon>Poaceae</taxon>
        <taxon>BOP clade</taxon>
        <taxon>Pooideae</taxon>
        <taxon>Stipodae</taxon>
        <taxon>Brachypodieae</taxon>
        <taxon>Brachypodium</taxon>
    </lineage>
</organism>
<dbReference type="PANTHER" id="PTHR31170">
    <property type="entry name" value="BNAC04G53230D PROTEIN"/>
    <property type="match status" value="1"/>
</dbReference>
<evidence type="ECO:0000256" key="2">
    <source>
        <dbReference type="SAM" id="Phobius"/>
    </source>
</evidence>
<dbReference type="Gramene" id="KQJ86084">
    <property type="protein sequence ID" value="KQJ86084"/>
    <property type="gene ID" value="BRADI_4g03197v3"/>
</dbReference>
<evidence type="ECO:0000313" key="3">
    <source>
        <dbReference type="EMBL" id="KQJ86084.1"/>
    </source>
</evidence>
<dbReference type="ExpressionAtlas" id="I1IH06">
    <property type="expression patterns" value="baseline"/>
</dbReference>
<keyword evidence="2" id="KW-0812">Transmembrane</keyword>
<dbReference type="STRING" id="15368.I1IH06"/>
<protein>
    <submittedName>
        <fullName evidence="3 4">Uncharacterized protein</fullName>
    </submittedName>
</protein>
<evidence type="ECO:0000313" key="5">
    <source>
        <dbReference type="Proteomes" id="UP000008810"/>
    </source>
</evidence>
<dbReference type="RefSeq" id="XP_003578269.2">
    <property type="nucleotide sequence ID" value="XM_003578221.4"/>
</dbReference>
<dbReference type="InterPro" id="IPR004158">
    <property type="entry name" value="DUF247_pln"/>
</dbReference>
<evidence type="ECO:0000256" key="1">
    <source>
        <dbReference type="SAM" id="MobiDB-lite"/>
    </source>
</evidence>
<dbReference type="EMBL" id="CM000883">
    <property type="protein sequence ID" value="KQJ86084.1"/>
    <property type="molecule type" value="Genomic_DNA"/>
</dbReference>
<keyword evidence="2" id="KW-0472">Membrane</keyword>
<dbReference type="EMBL" id="CM000883">
    <property type="protein sequence ID" value="PNT62427.1"/>
    <property type="molecule type" value="Genomic_DNA"/>
</dbReference>
<dbReference type="Pfam" id="PF03140">
    <property type="entry name" value="DUF247"/>
    <property type="match status" value="1"/>
</dbReference>